<feature type="domain" description="Fibrinogen C-terminal" evidence="4">
    <location>
        <begin position="148"/>
        <end position="371"/>
    </location>
</feature>
<evidence type="ECO:0008006" key="7">
    <source>
        <dbReference type="Google" id="ProtNLM"/>
    </source>
</evidence>
<feature type="region of interest" description="Disordered" evidence="2">
    <location>
        <begin position="289"/>
        <end position="312"/>
    </location>
</feature>
<dbReference type="RefSeq" id="XP_038060700.1">
    <property type="nucleotide sequence ID" value="XM_038204772.1"/>
</dbReference>
<dbReference type="SMART" id="SM00186">
    <property type="entry name" value="FBG"/>
    <property type="match status" value="1"/>
</dbReference>
<dbReference type="OrthoDB" id="6038967at2759"/>
<evidence type="ECO:0000256" key="2">
    <source>
        <dbReference type="SAM" id="MobiDB-lite"/>
    </source>
</evidence>
<dbReference type="InterPro" id="IPR020837">
    <property type="entry name" value="Fibrinogen_CS"/>
</dbReference>
<evidence type="ECO:0000313" key="6">
    <source>
        <dbReference type="Proteomes" id="UP000887568"/>
    </source>
</evidence>
<dbReference type="OMA" id="QSACEEN"/>
<dbReference type="InterPro" id="IPR002181">
    <property type="entry name" value="Fibrinogen_a/b/g_C_dom"/>
</dbReference>
<dbReference type="AlphaFoldDB" id="A0A914AA20"/>
<dbReference type="SMART" id="SM00473">
    <property type="entry name" value="PAN_AP"/>
    <property type="match status" value="1"/>
</dbReference>
<dbReference type="PROSITE" id="PS51406">
    <property type="entry name" value="FIBRINOGEN_C_2"/>
    <property type="match status" value="1"/>
</dbReference>
<dbReference type="Gene3D" id="3.90.215.10">
    <property type="entry name" value="Gamma Fibrinogen, chain A, domain 1"/>
    <property type="match status" value="1"/>
</dbReference>
<dbReference type="SUPFAM" id="SSF56496">
    <property type="entry name" value="Fibrinogen C-terminal domain-like"/>
    <property type="match status" value="1"/>
</dbReference>
<dbReference type="GO" id="GO:0005615">
    <property type="term" value="C:extracellular space"/>
    <property type="evidence" value="ECO:0007669"/>
    <property type="project" value="TreeGrafter"/>
</dbReference>
<dbReference type="PROSITE" id="PS50948">
    <property type="entry name" value="PAN"/>
    <property type="match status" value="1"/>
</dbReference>
<dbReference type="Gene3D" id="3.50.4.10">
    <property type="entry name" value="Hepatocyte Growth Factor"/>
    <property type="match status" value="1"/>
</dbReference>
<dbReference type="CDD" id="cd00087">
    <property type="entry name" value="FReD"/>
    <property type="match status" value="1"/>
</dbReference>
<accession>A0A914AA20</accession>
<protein>
    <recommendedName>
        <fullName evidence="7">Fibrinogen C-terminal domain-containing protein</fullName>
    </recommendedName>
</protein>
<dbReference type="InterPro" id="IPR003609">
    <property type="entry name" value="Pan_app"/>
</dbReference>
<dbReference type="SUPFAM" id="SSF57414">
    <property type="entry name" value="Hairpin loop containing domain-like"/>
    <property type="match status" value="1"/>
</dbReference>
<organism evidence="5 6">
    <name type="scientific">Patiria miniata</name>
    <name type="common">Bat star</name>
    <name type="synonym">Asterina miniata</name>
    <dbReference type="NCBI Taxonomy" id="46514"/>
    <lineage>
        <taxon>Eukaryota</taxon>
        <taxon>Metazoa</taxon>
        <taxon>Echinodermata</taxon>
        <taxon>Eleutherozoa</taxon>
        <taxon>Asterozoa</taxon>
        <taxon>Asteroidea</taxon>
        <taxon>Valvatacea</taxon>
        <taxon>Valvatida</taxon>
        <taxon>Asterinidae</taxon>
        <taxon>Patiria</taxon>
    </lineage>
</organism>
<evidence type="ECO:0000259" key="4">
    <source>
        <dbReference type="PROSITE" id="PS51406"/>
    </source>
</evidence>
<evidence type="ECO:0000256" key="1">
    <source>
        <dbReference type="ARBA" id="ARBA00023157"/>
    </source>
</evidence>
<keyword evidence="6" id="KW-1185">Reference proteome</keyword>
<dbReference type="PROSITE" id="PS00514">
    <property type="entry name" value="FIBRINOGEN_C_1"/>
    <property type="match status" value="1"/>
</dbReference>
<proteinExistence type="predicted"/>
<dbReference type="NCBIfam" id="NF040941">
    <property type="entry name" value="GGGWT_bact"/>
    <property type="match status" value="1"/>
</dbReference>
<dbReference type="InterPro" id="IPR014716">
    <property type="entry name" value="Fibrinogen_a/b/g_C_1"/>
</dbReference>
<dbReference type="InterPro" id="IPR036056">
    <property type="entry name" value="Fibrinogen-like_C"/>
</dbReference>
<dbReference type="Proteomes" id="UP000887568">
    <property type="component" value="Unplaced"/>
</dbReference>
<dbReference type="InterPro" id="IPR050373">
    <property type="entry name" value="Fibrinogen_C-term_domain"/>
</dbReference>
<evidence type="ECO:0000259" key="3">
    <source>
        <dbReference type="PROSITE" id="PS50948"/>
    </source>
</evidence>
<dbReference type="EnsemblMetazoa" id="XM_038204772.1">
    <property type="protein sequence ID" value="XP_038060700.1"/>
    <property type="gene ID" value="LOC119731582"/>
</dbReference>
<reference evidence="5" key="1">
    <citation type="submission" date="2022-11" db="UniProtKB">
        <authorList>
            <consortium name="EnsemblMetazoa"/>
        </authorList>
    </citation>
    <scope>IDENTIFICATION</scope>
</reference>
<dbReference type="Pfam" id="PF00147">
    <property type="entry name" value="Fibrinogen_C"/>
    <property type="match status" value="1"/>
</dbReference>
<feature type="domain" description="Apple" evidence="3">
    <location>
        <begin position="61"/>
        <end position="139"/>
    </location>
</feature>
<dbReference type="FunFam" id="3.90.215.10:FF:000001">
    <property type="entry name" value="Tenascin isoform 1"/>
    <property type="match status" value="1"/>
</dbReference>
<dbReference type="PANTHER" id="PTHR19143:SF458">
    <property type="entry name" value="FIBRINOGEN C-TERMINAL DOMAIN-CONTAINING PROTEIN-RELATED"/>
    <property type="match status" value="1"/>
</dbReference>
<dbReference type="GeneID" id="119731582"/>
<dbReference type="Pfam" id="PF00024">
    <property type="entry name" value="PAN_1"/>
    <property type="match status" value="1"/>
</dbReference>
<keyword evidence="1" id="KW-1015">Disulfide bond</keyword>
<evidence type="ECO:0000313" key="5">
    <source>
        <dbReference type="EnsemblMetazoa" id="XP_038060700.1"/>
    </source>
</evidence>
<name>A0A914AA20_PATMI</name>
<sequence>MQYQIPSPAINDTIRVIYVVVLRSLCKMAKHNSVFELFYILSLVFQRNILIVSGFGTSSYTGEHTFYAAENLKLQGFAYATKTVRSRVICGRECSMDERCKSFNFNGFNKMCELNLATRREHPEDFNTTQRSVYFDTDEDTHLYSLTDSSLDRYRSCKMLLDAGYNSSGIYTIYPEGFGNGSLRVYCDMETDGGGWIVFQRRQDGSVDFYRNWIEYQSGFGDLSGEFWLGNDNLVTLTSNDSRGTWELRVDLEDWENNTAWAKYSDFKISPGEYNLNIGQYDASSTAGVDSLSHHRGSPFSTKDRDNDAGQSNCAQSAHGAWWFNNCLLSNLNGRYYPDEHAAGDRGVHWYYWKGPLYSLKTCHIQIRIMGL</sequence>
<dbReference type="PANTHER" id="PTHR19143">
    <property type="entry name" value="FIBRINOGEN/TENASCIN/ANGIOPOEITIN"/>
    <property type="match status" value="1"/>
</dbReference>